<keyword evidence="3" id="KW-1185">Reference proteome</keyword>
<evidence type="ECO:0000313" key="3">
    <source>
        <dbReference type="Proteomes" id="UP001066276"/>
    </source>
</evidence>
<feature type="transmembrane region" description="Helical" evidence="1">
    <location>
        <begin position="51"/>
        <end position="70"/>
    </location>
</feature>
<dbReference type="AlphaFoldDB" id="A0AAV7KPX2"/>
<proteinExistence type="predicted"/>
<name>A0AAV7KPX2_PLEWA</name>
<comment type="caution">
    <text evidence="2">The sequence shown here is derived from an EMBL/GenBank/DDBJ whole genome shotgun (WGS) entry which is preliminary data.</text>
</comment>
<keyword evidence="1" id="KW-1133">Transmembrane helix</keyword>
<accession>A0AAV7KPX2</accession>
<evidence type="ECO:0000313" key="2">
    <source>
        <dbReference type="EMBL" id="KAJ1081386.1"/>
    </source>
</evidence>
<reference evidence="2" key="1">
    <citation type="journal article" date="2022" name="bioRxiv">
        <title>Sequencing and chromosome-scale assembly of the giantPleurodeles waltlgenome.</title>
        <authorList>
            <person name="Brown T."/>
            <person name="Elewa A."/>
            <person name="Iarovenko S."/>
            <person name="Subramanian E."/>
            <person name="Araus A.J."/>
            <person name="Petzold A."/>
            <person name="Susuki M."/>
            <person name="Suzuki K.-i.T."/>
            <person name="Hayashi T."/>
            <person name="Toyoda A."/>
            <person name="Oliveira C."/>
            <person name="Osipova E."/>
            <person name="Leigh N.D."/>
            <person name="Simon A."/>
            <person name="Yun M.H."/>
        </authorList>
    </citation>
    <scope>NUCLEOTIDE SEQUENCE</scope>
    <source>
        <strain evidence="2">20211129_DDA</strain>
        <tissue evidence="2">Liver</tissue>
    </source>
</reference>
<gene>
    <name evidence="2" type="ORF">NDU88_001568</name>
</gene>
<evidence type="ECO:0000256" key="1">
    <source>
        <dbReference type="SAM" id="Phobius"/>
    </source>
</evidence>
<organism evidence="2 3">
    <name type="scientific">Pleurodeles waltl</name>
    <name type="common">Iberian ribbed newt</name>
    <dbReference type="NCBI Taxonomy" id="8319"/>
    <lineage>
        <taxon>Eukaryota</taxon>
        <taxon>Metazoa</taxon>
        <taxon>Chordata</taxon>
        <taxon>Craniata</taxon>
        <taxon>Vertebrata</taxon>
        <taxon>Euteleostomi</taxon>
        <taxon>Amphibia</taxon>
        <taxon>Batrachia</taxon>
        <taxon>Caudata</taxon>
        <taxon>Salamandroidea</taxon>
        <taxon>Salamandridae</taxon>
        <taxon>Pleurodelinae</taxon>
        <taxon>Pleurodeles</taxon>
    </lineage>
</organism>
<keyword evidence="1" id="KW-0472">Membrane</keyword>
<sequence>MALMGHAMSSGVQVLQAESKDPIGCVEQRKGPCKSYCIICWSVYSTIVLRTAGLMGAAILFFLLLALASLKSIKILRILVVLLIYRQTFFSKHAVDTWVHQAPPCMRIGSGAAGSAAIALMLTSRAAS</sequence>
<keyword evidence="1" id="KW-0812">Transmembrane</keyword>
<dbReference type="EMBL" id="JANPWB010000016">
    <property type="protein sequence ID" value="KAJ1081386.1"/>
    <property type="molecule type" value="Genomic_DNA"/>
</dbReference>
<dbReference type="Proteomes" id="UP001066276">
    <property type="component" value="Chromosome 12"/>
</dbReference>
<protein>
    <submittedName>
        <fullName evidence="2">Uncharacterized protein</fullName>
    </submittedName>
</protein>